<dbReference type="Proteomes" id="UP001059123">
    <property type="component" value="Segment"/>
</dbReference>
<protein>
    <submittedName>
        <fullName evidence="1">Terminase small subunit</fullName>
    </submittedName>
</protein>
<accession>A0A976SV90</accession>
<proteinExistence type="predicted"/>
<sequence>MIGCGFALRRKGGKMSNKHAASEDQVGILHAAVTNIFNKKAAAILNEIEQDPDAALVIGDSKDLAAMAKWVLDNGVKANPAENVETSALSKRLKKIREASSGKVISFTDAKEA</sequence>
<organism evidence="1 2">
    <name type="scientific">Klebsiella phage KPN7</name>
    <dbReference type="NCBI Taxonomy" id="2972462"/>
    <lineage>
        <taxon>Viruses</taxon>
        <taxon>Duplodnaviria</taxon>
        <taxon>Heunggongvirae</taxon>
        <taxon>Uroviricota</taxon>
        <taxon>Caudoviricetes</taxon>
        <taxon>Autographivirales</taxon>
        <taxon>Autosignataviridae</taxon>
        <taxon>Molineuxvirinae</taxon>
        <taxon>Gansuvirus</taxon>
        <taxon>Gansuvirus KPN7</taxon>
    </lineage>
</organism>
<evidence type="ECO:0000313" key="1">
    <source>
        <dbReference type="EMBL" id="UVD41736.1"/>
    </source>
</evidence>
<dbReference type="EMBL" id="OP079918">
    <property type="protein sequence ID" value="UVD41736.1"/>
    <property type="molecule type" value="Genomic_DNA"/>
</dbReference>
<reference evidence="1" key="1">
    <citation type="submission" date="2022-07" db="EMBL/GenBank/DDBJ databases">
        <title>Isolation and characterisation of Klebsiella pneumoniae phages.</title>
        <authorList>
            <person name="Kabwe M."/>
            <person name="Ku H."/>
            <person name="Tucci J."/>
        </authorList>
    </citation>
    <scope>NUCLEOTIDE SEQUENCE</scope>
</reference>
<gene>
    <name evidence="1" type="ORF">KPN7_2</name>
</gene>
<evidence type="ECO:0000313" key="2">
    <source>
        <dbReference type="Proteomes" id="UP001059123"/>
    </source>
</evidence>
<dbReference type="InterPro" id="IPR024345">
    <property type="entry name" value="DNA_matur_Phage_T7-like"/>
</dbReference>
<name>A0A976SV90_9CAUD</name>
<keyword evidence="2" id="KW-1185">Reference proteome</keyword>
<dbReference type="Pfam" id="PF11123">
    <property type="entry name" value="DNA_Packaging_2"/>
    <property type="match status" value="1"/>
</dbReference>